<evidence type="ECO:0000256" key="1">
    <source>
        <dbReference type="ARBA" id="ARBA00004202"/>
    </source>
</evidence>
<evidence type="ECO:0000259" key="7">
    <source>
        <dbReference type="PROSITE" id="PS50893"/>
    </source>
</evidence>
<keyword evidence="9" id="KW-1185">Reference proteome</keyword>
<evidence type="ECO:0000256" key="3">
    <source>
        <dbReference type="ARBA" id="ARBA00022448"/>
    </source>
</evidence>
<dbReference type="Gene3D" id="3.40.50.300">
    <property type="entry name" value="P-loop containing nucleotide triphosphate hydrolases"/>
    <property type="match status" value="1"/>
</dbReference>
<dbReference type="RefSeq" id="WP_214159941.1">
    <property type="nucleotide sequence ID" value="NZ_JAHBAY010000017.1"/>
</dbReference>
<dbReference type="InterPro" id="IPR003593">
    <property type="entry name" value="AAA+_ATPase"/>
</dbReference>
<evidence type="ECO:0000256" key="6">
    <source>
        <dbReference type="ARBA" id="ARBA00023251"/>
    </source>
</evidence>
<keyword evidence="6" id="KW-0046">Antibiotic resistance</keyword>
<organism evidence="8 9">
    <name type="scientific">Kineosporia corallincola</name>
    <dbReference type="NCBI Taxonomy" id="2835133"/>
    <lineage>
        <taxon>Bacteria</taxon>
        <taxon>Bacillati</taxon>
        <taxon>Actinomycetota</taxon>
        <taxon>Actinomycetes</taxon>
        <taxon>Kineosporiales</taxon>
        <taxon>Kineosporiaceae</taxon>
        <taxon>Kineosporia</taxon>
    </lineage>
</organism>
<dbReference type="PANTHER" id="PTHR42711">
    <property type="entry name" value="ABC TRANSPORTER ATP-BINDING PROTEIN"/>
    <property type="match status" value="1"/>
</dbReference>
<protein>
    <submittedName>
        <fullName evidence="8">ABC transporter ATP-binding protein</fullName>
    </submittedName>
</protein>
<name>A0ABS5TRH4_9ACTN</name>
<comment type="similarity">
    <text evidence="2">Belongs to the ABC transporter superfamily.</text>
</comment>
<sequence length="228" mass="24628">MSWFTRGRKHRPADPAARGLVRAHRAEVRLDREILLPETSFDLAAGRTLAVTGPNGAGKTTLLRVLAGLTRPTAGQVRVGGLAPDERSAGFRRAVAALIGMPALARNLTLGEHLRLVATSWGDDLEQAGRRADDLLDALGIDRLVNRFPHELSSGQTQLFTLALTLVRPCDVLLLDEPEQRLDPDRLDLVAGLLERLAHAGTTVVLASHSARLVDRIADDRLEIGTAS</sequence>
<dbReference type="InterPro" id="IPR027417">
    <property type="entry name" value="P-loop_NTPase"/>
</dbReference>
<reference evidence="8 9" key="1">
    <citation type="submission" date="2021-05" db="EMBL/GenBank/DDBJ databases">
        <title>Kineosporia and Streptomyces sp. nov. two new marine actinobacteria isolated from Coral.</title>
        <authorList>
            <person name="Buangrab K."/>
            <person name="Sutthacheep M."/>
            <person name="Yeemin T."/>
            <person name="Harunari E."/>
            <person name="Igarashi Y."/>
            <person name="Kanchanasin P."/>
            <person name="Tanasupawat S."/>
            <person name="Phongsopitanun W."/>
        </authorList>
    </citation>
    <scope>NUCLEOTIDE SEQUENCE [LARGE SCALE GENOMIC DNA]</scope>
    <source>
        <strain evidence="8 9">J2-2</strain>
    </source>
</reference>
<keyword evidence="4" id="KW-0547">Nucleotide-binding</keyword>
<evidence type="ECO:0000256" key="5">
    <source>
        <dbReference type="ARBA" id="ARBA00022840"/>
    </source>
</evidence>
<feature type="domain" description="ABC transporter" evidence="7">
    <location>
        <begin position="21"/>
        <end position="226"/>
    </location>
</feature>
<dbReference type="SUPFAM" id="SSF52540">
    <property type="entry name" value="P-loop containing nucleoside triphosphate hydrolases"/>
    <property type="match status" value="1"/>
</dbReference>
<comment type="subcellular location">
    <subcellularLocation>
        <location evidence="1">Cell membrane</location>
        <topology evidence="1">Peripheral membrane protein</topology>
    </subcellularLocation>
</comment>
<dbReference type="SMART" id="SM00382">
    <property type="entry name" value="AAA"/>
    <property type="match status" value="1"/>
</dbReference>
<gene>
    <name evidence="8" type="ORF">KIH74_30920</name>
</gene>
<evidence type="ECO:0000256" key="2">
    <source>
        <dbReference type="ARBA" id="ARBA00005417"/>
    </source>
</evidence>
<dbReference type="InterPro" id="IPR003439">
    <property type="entry name" value="ABC_transporter-like_ATP-bd"/>
</dbReference>
<dbReference type="PROSITE" id="PS50893">
    <property type="entry name" value="ABC_TRANSPORTER_2"/>
    <property type="match status" value="1"/>
</dbReference>
<dbReference type="GO" id="GO:0005524">
    <property type="term" value="F:ATP binding"/>
    <property type="evidence" value="ECO:0007669"/>
    <property type="project" value="UniProtKB-KW"/>
</dbReference>
<dbReference type="EMBL" id="JAHBAY010000017">
    <property type="protein sequence ID" value="MBT0773399.1"/>
    <property type="molecule type" value="Genomic_DNA"/>
</dbReference>
<proteinExistence type="inferred from homology"/>
<accession>A0ABS5TRH4</accession>
<dbReference type="PANTHER" id="PTHR42711:SF5">
    <property type="entry name" value="ABC TRANSPORTER ATP-BINDING PROTEIN NATA"/>
    <property type="match status" value="1"/>
</dbReference>
<comment type="caution">
    <text evidence="8">The sequence shown here is derived from an EMBL/GenBank/DDBJ whole genome shotgun (WGS) entry which is preliminary data.</text>
</comment>
<dbReference type="InterPro" id="IPR050763">
    <property type="entry name" value="ABC_transporter_ATP-binding"/>
</dbReference>
<evidence type="ECO:0000256" key="4">
    <source>
        <dbReference type="ARBA" id="ARBA00022741"/>
    </source>
</evidence>
<keyword evidence="3" id="KW-0813">Transport</keyword>
<evidence type="ECO:0000313" key="9">
    <source>
        <dbReference type="Proteomes" id="UP001197247"/>
    </source>
</evidence>
<keyword evidence="5 8" id="KW-0067">ATP-binding</keyword>
<evidence type="ECO:0000313" key="8">
    <source>
        <dbReference type="EMBL" id="MBT0773399.1"/>
    </source>
</evidence>
<dbReference type="Pfam" id="PF00005">
    <property type="entry name" value="ABC_tran"/>
    <property type="match status" value="1"/>
</dbReference>
<dbReference type="Proteomes" id="UP001197247">
    <property type="component" value="Unassembled WGS sequence"/>
</dbReference>